<reference evidence="3 4" key="1">
    <citation type="journal article" date="2021" name="ACS Chem. Biol.">
        <title>Genomic-Led Discovery of a Novel Glycopeptide Antibiotic by Nonomuraea coxensis DSM 45129.</title>
        <authorList>
            <person name="Yushchuk O."/>
            <person name="Vior N.M."/>
            <person name="Andreo-Vidal A."/>
            <person name="Berini F."/>
            <person name="Ruckert C."/>
            <person name="Busche T."/>
            <person name="Binda E."/>
            <person name="Kalinowski J."/>
            <person name="Truman A.W."/>
            <person name="Marinelli F."/>
        </authorList>
    </citation>
    <scope>NUCLEOTIDE SEQUENCE [LARGE SCALE GENOMIC DNA]</scope>
    <source>
        <strain evidence="3 4">DSM 45129</strain>
    </source>
</reference>
<evidence type="ECO:0000256" key="1">
    <source>
        <dbReference type="SAM" id="MobiDB-lite"/>
    </source>
</evidence>
<accession>A0ABX8U5C9</accession>
<name>A0ABX8U5C9_9ACTN</name>
<keyword evidence="4" id="KW-1185">Reference proteome</keyword>
<evidence type="ECO:0000313" key="4">
    <source>
        <dbReference type="Proteomes" id="UP000824681"/>
    </source>
</evidence>
<sequence>MSLIRFSGLSGRSGAREGAGGEEADDRRHRAAGRRVQGAVSYALNGRPGVSAGTRARILAIAQEVGWRPSLAARSLSGARAGAIGLVLCRPARAR</sequence>
<dbReference type="EMBL" id="CP068985">
    <property type="protein sequence ID" value="QYC42945.1"/>
    <property type="molecule type" value="Genomic_DNA"/>
</dbReference>
<dbReference type="Gene3D" id="1.10.260.40">
    <property type="entry name" value="lambda repressor-like DNA-binding domains"/>
    <property type="match status" value="1"/>
</dbReference>
<evidence type="ECO:0000259" key="2">
    <source>
        <dbReference type="PROSITE" id="PS50932"/>
    </source>
</evidence>
<dbReference type="InterPro" id="IPR010982">
    <property type="entry name" value="Lambda_DNA-bd_dom_sf"/>
</dbReference>
<dbReference type="PROSITE" id="PS50932">
    <property type="entry name" value="HTH_LACI_2"/>
    <property type="match status" value="1"/>
</dbReference>
<dbReference type="CDD" id="cd01392">
    <property type="entry name" value="HTH_LacI"/>
    <property type="match status" value="1"/>
</dbReference>
<dbReference type="SUPFAM" id="SSF47413">
    <property type="entry name" value="lambda repressor-like DNA-binding domains"/>
    <property type="match status" value="1"/>
</dbReference>
<evidence type="ECO:0000313" key="3">
    <source>
        <dbReference type="EMBL" id="QYC42945.1"/>
    </source>
</evidence>
<feature type="domain" description="HTH lacI-type" evidence="2">
    <location>
        <begin position="40"/>
        <end position="78"/>
    </location>
</feature>
<dbReference type="InterPro" id="IPR000843">
    <property type="entry name" value="HTH_LacI"/>
</dbReference>
<gene>
    <name evidence="3" type="ORF">Nocox_26730</name>
</gene>
<protein>
    <submittedName>
        <fullName evidence="3">Bacterial regulatory protein, LacI family</fullName>
    </submittedName>
</protein>
<dbReference type="SMART" id="SM00354">
    <property type="entry name" value="HTH_LACI"/>
    <property type="match status" value="1"/>
</dbReference>
<organism evidence="3 4">
    <name type="scientific">Nonomuraea coxensis DSM 45129</name>
    <dbReference type="NCBI Taxonomy" id="1122611"/>
    <lineage>
        <taxon>Bacteria</taxon>
        <taxon>Bacillati</taxon>
        <taxon>Actinomycetota</taxon>
        <taxon>Actinomycetes</taxon>
        <taxon>Streptosporangiales</taxon>
        <taxon>Streptosporangiaceae</taxon>
        <taxon>Nonomuraea</taxon>
    </lineage>
</organism>
<dbReference type="Proteomes" id="UP000824681">
    <property type="component" value="Chromosome"/>
</dbReference>
<feature type="region of interest" description="Disordered" evidence="1">
    <location>
        <begin position="1"/>
        <end position="34"/>
    </location>
</feature>
<proteinExistence type="predicted"/>